<dbReference type="EMBL" id="VAFM01000001">
    <property type="protein sequence ID" value="TKW61727.1"/>
    <property type="molecule type" value="Genomic_DNA"/>
</dbReference>
<dbReference type="SUPFAM" id="SSF88659">
    <property type="entry name" value="Sigma3 and sigma4 domains of RNA polymerase sigma factors"/>
    <property type="match status" value="1"/>
</dbReference>
<reference evidence="2 3" key="1">
    <citation type="journal article" date="2017" name="Nat. Commun.">
        <title>In situ click chemistry generation of cyclooxygenase-2 inhibitors.</title>
        <authorList>
            <person name="Bhardwaj A."/>
            <person name="Kaur J."/>
            <person name="Wuest M."/>
            <person name="Wuest F."/>
        </authorList>
    </citation>
    <scope>NUCLEOTIDE SEQUENCE [LARGE SCALE GENOMIC DNA]</scope>
    <source>
        <strain evidence="2">S2_018_000_R2_106</strain>
    </source>
</reference>
<feature type="region of interest" description="Disordered" evidence="1">
    <location>
        <begin position="197"/>
        <end position="218"/>
    </location>
</feature>
<dbReference type="Gene3D" id="1.10.10.10">
    <property type="entry name" value="Winged helix-like DNA-binding domain superfamily/Winged helix DNA-binding domain"/>
    <property type="match status" value="1"/>
</dbReference>
<gene>
    <name evidence="2" type="ORF">DI628_03630</name>
</gene>
<dbReference type="InterPro" id="IPR036388">
    <property type="entry name" value="WH-like_DNA-bd_sf"/>
</dbReference>
<dbReference type="InterPro" id="IPR013324">
    <property type="entry name" value="RNA_pol_sigma_r3/r4-like"/>
</dbReference>
<sequence length="218" mass="25265">MQSKNRYQGIDSYALSCARHYARILSYKHPCFGPADYEDIEQELILHFLVDMPKYDPTKSEWKQHVFIMIQRRAKGLILEAEAQKRGGRVRPFSFHEAVQIDGEGGDKDAYLIDVVQSEEGLWGDAFYKWNHANLDMEADVRKVVESLPERQRQICEWLKYENPSEISQRTGIPRTTISSTVAVLRKRMREAGLENYFESASSHSEETTKSRNEGTEE</sequence>
<dbReference type="Proteomes" id="UP000320948">
    <property type="component" value="Unassembled WGS sequence"/>
</dbReference>
<name>A0A6N4RDB8_BLAVI</name>
<evidence type="ECO:0000313" key="2">
    <source>
        <dbReference type="EMBL" id="TKW61727.1"/>
    </source>
</evidence>
<feature type="compositionally biased region" description="Basic and acidic residues" evidence="1">
    <location>
        <begin position="204"/>
        <end position="218"/>
    </location>
</feature>
<protein>
    <submittedName>
        <fullName evidence="2">Sigma-70 family RNA polymerase sigma factor</fullName>
    </submittedName>
</protein>
<evidence type="ECO:0000256" key="1">
    <source>
        <dbReference type="SAM" id="MobiDB-lite"/>
    </source>
</evidence>
<proteinExistence type="predicted"/>
<organism evidence="2 3">
    <name type="scientific">Blastochloris viridis</name>
    <name type="common">Rhodopseudomonas viridis</name>
    <dbReference type="NCBI Taxonomy" id="1079"/>
    <lineage>
        <taxon>Bacteria</taxon>
        <taxon>Pseudomonadati</taxon>
        <taxon>Pseudomonadota</taxon>
        <taxon>Alphaproteobacteria</taxon>
        <taxon>Hyphomicrobiales</taxon>
        <taxon>Blastochloridaceae</taxon>
        <taxon>Blastochloris</taxon>
    </lineage>
</organism>
<comment type="caution">
    <text evidence="2">The sequence shown here is derived from an EMBL/GenBank/DDBJ whole genome shotgun (WGS) entry which is preliminary data.</text>
</comment>
<accession>A0A6N4RDB8</accession>
<evidence type="ECO:0000313" key="3">
    <source>
        <dbReference type="Proteomes" id="UP000320948"/>
    </source>
</evidence>
<dbReference type="AlphaFoldDB" id="A0A6N4RDB8"/>